<protein>
    <recommendedName>
        <fullName evidence="3">H-type lectin domain-containing protein</fullName>
    </recommendedName>
</protein>
<dbReference type="AlphaFoldDB" id="A0A2U1K1M6"/>
<gene>
    <name evidence="1" type="ORF">DCC39_10245</name>
</gene>
<dbReference type="SUPFAM" id="SSF141086">
    <property type="entry name" value="Agglutinin HPA-like"/>
    <property type="match status" value="1"/>
</dbReference>
<evidence type="ECO:0000313" key="2">
    <source>
        <dbReference type="Proteomes" id="UP000245998"/>
    </source>
</evidence>
<sequence>MAQISLPHHLVNGTVADASQVMANFNAIVNVVNGNLGSDNIGTITGAEITTKDINGGNVTLDNFTQRFQSGIEVLENIPTKTTYSREINFPRSFPGTPYIMFGKSGSQPHNFHISYMSPSRTGFTLYFHSTYATDRERVSIPWLAVYIGSMA</sequence>
<dbReference type="OrthoDB" id="7433581at2"/>
<accession>A0A2U1K1M6</accession>
<evidence type="ECO:0000313" key="1">
    <source>
        <dbReference type="EMBL" id="PWA11069.1"/>
    </source>
</evidence>
<comment type="caution">
    <text evidence="1">The sequence shown here is derived from an EMBL/GenBank/DDBJ whole genome shotgun (WGS) entry which is preliminary data.</text>
</comment>
<proteinExistence type="predicted"/>
<organism evidence="1 2">
    <name type="scientific">Pueribacillus theae</name>
    <dbReference type="NCBI Taxonomy" id="2171751"/>
    <lineage>
        <taxon>Bacteria</taxon>
        <taxon>Bacillati</taxon>
        <taxon>Bacillota</taxon>
        <taxon>Bacilli</taxon>
        <taxon>Bacillales</taxon>
        <taxon>Bacillaceae</taxon>
        <taxon>Pueribacillus</taxon>
    </lineage>
</organism>
<reference evidence="1 2" key="1">
    <citation type="submission" date="2018-04" db="EMBL/GenBank/DDBJ databases">
        <title>Camelliibacillus theae gen. nov., sp. nov., isolated from Pu'er tea.</title>
        <authorList>
            <person name="Niu L."/>
        </authorList>
    </citation>
    <scope>NUCLEOTIDE SEQUENCE [LARGE SCALE GENOMIC DNA]</scope>
    <source>
        <strain evidence="1 2">T8</strain>
    </source>
</reference>
<keyword evidence="2" id="KW-1185">Reference proteome</keyword>
<dbReference type="RefSeq" id="WP_116554801.1">
    <property type="nucleotide sequence ID" value="NZ_QCZG01000019.1"/>
</dbReference>
<name>A0A2U1K1M6_9BACI</name>
<evidence type="ECO:0008006" key="3">
    <source>
        <dbReference type="Google" id="ProtNLM"/>
    </source>
</evidence>
<dbReference type="Gene3D" id="2.60.40.2080">
    <property type="match status" value="1"/>
</dbReference>
<dbReference type="InterPro" id="IPR037221">
    <property type="entry name" value="H-type_lectin_dom_sf"/>
</dbReference>
<dbReference type="Proteomes" id="UP000245998">
    <property type="component" value="Unassembled WGS sequence"/>
</dbReference>
<dbReference type="EMBL" id="QCZG01000019">
    <property type="protein sequence ID" value="PWA11069.1"/>
    <property type="molecule type" value="Genomic_DNA"/>
</dbReference>